<dbReference type="AlphaFoldDB" id="A0A919NA24"/>
<dbReference type="InterPro" id="IPR001387">
    <property type="entry name" value="Cro/C1-type_HTH"/>
</dbReference>
<evidence type="ECO:0000259" key="1">
    <source>
        <dbReference type="PROSITE" id="PS50943"/>
    </source>
</evidence>
<organism evidence="2 3">
    <name type="scientific">Actinoplanes siamensis</name>
    <dbReference type="NCBI Taxonomy" id="1223317"/>
    <lineage>
        <taxon>Bacteria</taxon>
        <taxon>Bacillati</taxon>
        <taxon>Actinomycetota</taxon>
        <taxon>Actinomycetes</taxon>
        <taxon>Micromonosporales</taxon>
        <taxon>Micromonosporaceae</taxon>
        <taxon>Actinoplanes</taxon>
    </lineage>
</organism>
<accession>A0A919NA24</accession>
<dbReference type="Gene3D" id="1.10.260.40">
    <property type="entry name" value="lambda repressor-like DNA-binding domains"/>
    <property type="match status" value="1"/>
</dbReference>
<dbReference type="InterPro" id="IPR010982">
    <property type="entry name" value="Lambda_DNA-bd_dom_sf"/>
</dbReference>
<gene>
    <name evidence="2" type="ORF">Asi03nite_48620</name>
</gene>
<name>A0A919NA24_9ACTN</name>
<keyword evidence="3" id="KW-1185">Reference proteome</keyword>
<proteinExistence type="predicted"/>
<dbReference type="PROSITE" id="PS50943">
    <property type="entry name" value="HTH_CROC1"/>
    <property type="match status" value="1"/>
</dbReference>
<dbReference type="RefSeq" id="WP_203682729.1">
    <property type="nucleotide sequence ID" value="NZ_BOMW01000047.1"/>
</dbReference>
<feature type="domain" description="HTH cro/C1-type" evidence="1">
    <location>
        <begin position="10"/>
        <end position="64"/>
    </location>
</feature>
<dbReference type="EMBL" id="BOMW01000047">
    <property type="protein sequence ID" value="GIF07324.1"/>
    <property type="molecule type" value="Genomic_DNA"/>
</dbReference>
<dbReference type="SMART" id="SM00530">
    <property type="entry name" value="HTH_XRE"/>
    <property type="match status" value="1"/>
</dbReference>
<comment type="caution">
    <text evidence="2">The sequence shown here is derived from an EMBL/GenBank/DDBJ whole genome shotgun (WGS) entry which is preliminary data.</text>
</comment>
<dbReference type="Pfam" id="PF01381">
    <property type="entry name" value="HTH_3"/>
    <property type="match status" value="1"/>
</dbReference>
<reference evidence="2" key="1">
    <citation type="submission" date="2021-01" db="EMBL/GenBank/DDBJ databases">
        <title>Whole genome shotgun sequence of Actinoplanes siamensis NBRC 109076.</title>
        <authorList>
            <person name="Komaki H."/>
            <person name="Tamura T."/>
        </authorList>
    </citation>
    <scope>NUCLEOTIDE SEQUENCE</scope>
    <source>
        <strain evidence="2">NBRC 109076</strain>
    </source>
</reference>
<evidence type="ECO:0000313" key="3">
    <source>
        <dbReference type="Proteomes" id="UP000629619"/>
    </source>
</evidence>
<sequence>MTSINIGSLIEKARVTAGFSQRALADATGISQPTLSRIISGDRVAKLPEIVAISWATGFTVAQLTGISTVADRVQCAARATNGSGMQDMRDALLHFLELDDYLDEQAIPATI</sequence>
<evidence type="ECO:0000313" key="2">
    <source>
        <dbReference type="EMBL" id="GIF07324.1"/>
    </source>
</evidence>
<protein>
    <recommendedName>
        <fullName evidence="1">HTH cro/C1-type domain-containing protein</fullName>
    </recommendedName>
</protein>
<dbReference type="Proteomes" id="UP000629619">
    <property type="component" value="Unassembled WGS sequence"/>
</dbReference>
<dbReference type="CDD" id="cd00093">
    <property type="entry name" value="HTH_XRE"/>
    <property type="match status" value="1"/>
</dbReference>
<dbReference type="GO" id="GO:0003677">
    <property type="term" value="F:DNA binding"/>
    <property type="evidence" value="ECO:0007669"/>
    <property type="project" value="InterPro"/>
</dbReference>
<dbReference type="SUPFAM" id="SSF47413">
    <property type="entry name" value="lambda repressor-like DNA-binding domains"/>
    <property type="match status" value="1"/>
</dbReference>